<proteinExistence type="predicted"/>
<dbReference type="STRING" id="1577792.QX51_18235"/>
<name>A0A0B3WM83_9FIRM</name>
<protein>
    <submittedName>
        <fullName evidence="1">Beta-alanyl-CoA:ammonia lyase</fullName>
    </submittedName>
</protein>
<evidence type="ECO:0000313" key="1">
    <source>
        <dbReference type="EMBL" id="KHS55670.1"/>
    </source>
</evidence>
<dbReference type="EMBL" id="JWHR01000156">
    <property type="protein sequence ID" value="KHS55670.1"/>
    <property type="molecule type" value="Genomic_DNA"/>
</dbReference>
<accession>A0A0B3WM83</accession>
<dbReference type="Gene3D" id="3.10.129.10">
    <property type="entry name" value="Hotdog Thioesterase"/>
    <property type="match status" value="1"/>
</dbReference>
<dbReference type="RefSeq" id="WP_039681325.1">
    <property type="nucleotide sequence ID" value="NZ_JAWGXO010000003.1"/>
</dbReference>
<gene>
    <name evidence="1" type="ORF">QX51_18235</name>
</gene>
<comment type="caution">
    <text evidence="1">The sequence shown here is derived from an EMBL/GenBank/DDBJ whole genome shotgun (WGS) entry which is preliminary data.</text>
</comment>
<dbReference type="GO" id="GO:0016829">
    <property type="term" value="F:lyase activity"/>
    <property type="evidence" value="ECO:0007669"/>
    <property type="project" value="UniProtKB-KW"/>
</dbReference>
<organism evidence="1 2">
    <name type="scientific">Terrisporobacter othiniensis</name>
    <dbReference type="NCBI Taxonomy" id="1577792"/>
    <lineage>
        <taxon>Bacteria</taxon>
        <taxon>Bacillati</taxon>
        <taxon>Bacillota</taxon>
        <taxon>Clostridia</taxon>
        <taxon>Peptostreptococcales</taxon>
        <taxon>Peptostreptococcaceae</taxon>
        <taxon>Terrisporobacter</taxon>
    </lineage>
</organism>
<dbReference type="AlphaFoldDB" id="A0A0B3WM83"/>
<sequence length="158" mass="17910">MRKESFLSYNMTTADAANPDGLISIGRQFDFIGDVETEEMILCDGDESLCLGYHDVKCYKDVYVGDMVDYKATLIKVGNSSRDCKIEVYKLATPAFREGKTDCKKGDMIWFDEPVLCTEGYVRLVVKKHLQRGEQPDGIVTDPWFPLDDFPEEAEAEI</sequence>
<dbReference type="Proteomes" id="UP000031189">
    <property type="component" value="Unassembled WGS sequence"/>
</dbReference>
<reference evidence="1 2" key="1">
    <citation type="submission" date="2014-12" db="EMBL/GenBank/DDBJ databases">
        <title>Draft genome sequence of Terrisporobacter sp. 08-306576, isolated from the blood culture of a bacteremia patient.</title>
        <authorList>
            <person name="Lund L.C."/>
            <person name="Sydenham T.V."/>
            <person name="Hogh S.V."/>
            <person name="Skov M.N."/>
            <person name="Kemp M."/>
            <person name="Justesen U.S."/>
        </authorList>
    </citation>
    <scope>NUCLEOTIDE SEQUENCE [LARGE SCALE GENOMIC DNA]</scope>
    <source>
        <strain evidence="1 2">08-306576</strain>
    </source>
</reference>
<dbReference type="OrthoDB" id="5510361at2"/>
<dbReference type="SUPFAM" id="SSF54637">
    <property type="entry name" value="Thioesterase/thiol ester dehydrase-isomerase"/>
    <property type="match status" value="1"/>
</dbReference>
<keyword evidence="2" id="KW-1185">Reference proteome</keyword>
<evidence type="ECO:0000313" key="2">
    <source>
        <dbReference type="Proteomes" id="UP000031189"/>
    </source>
</evidence>
<dbReference type="InterPro" id="IPR029069">
    <property type="entry name" value="HotDog_dom_sf"/>
</dbReference>
<keyword evidence="1" id="KW-0456">Lyase</keyword>